<feature type="domain" description="Glycosyl transferase family 1" evidence="2">
    <location>
        <begin position="190"/>
        <end position="348"/>
    </location>
</feature>
<dbReference type="InterPro" id="IPR028098">
    <property type="entry name" value="Glyco_trans_4-like_N"/>
</dbReference>
<dbReference type="CDD" id="cd03809">
    <property type="entry name" value="GT4_MtfB-like"/>
    <property type="match status" value="1"/>
</dbReference>
<keyword evidence="1" id="KW-0808">Transferase</keyword>
<dbReference type="Pfam" id="PF13439">
    <property type="entry name" value="Glyco_transf_4"/>
    <property type="match status" value="1"/>
</dbReference>
<dbReference type="PANTHER" id="PTHR46401">
    <property type="entry name" value="GLYCOSYLTRANSFERASE WBBK-RELATED"/>
    <property type="match status" value="1"/>
</dbReference>
<proteinExistence type="predicted"/>
<dbReference type="PANTHER" id="PTHR46401:SF2">
    <property type="entry name" value="GLYCOSYLTRANSFERASE WBBK-RELATED"/>
    <property type="match status" value="1"/>
</dbReference>
<dbReference type="Gene3D" id="3.40.50.2000">
    <property type="entry name" value="Glycogen Phosphorylase B"/>
    <property type="match status" value="2"/>
</dbReference>
<evidence type="ECO:0000256" key="1">
    <source>
        <dbReference type="ARBA" id="ARBA00022679"/>
    </source>
</evidence>
<dbReference type="InterPro" id="IPR001296">
    <property type="entry name" value="Glyco_trans_1"/>
</dbReference>
<protein>
    <submittedName>
        <fullName evidence="4">Glycosyltransferase family 4 protein</fullName>
    </submittedName>
</protein>
<accession>A0ABY2QII3</accession>
<feature type="domain" description="Glycosyltransferase subfamily 4-like N-terminal" evidence="3">
    <location>
        <begin position="62"/>
        <end position="173"/>
    </location>
</feature>
<evidence type="ECO:0000259" key="2">
    <source>
        <dbReference type="Pfam" id="PF00534"/>
    </source>
</evidence>
<keyword evidence="5" id="KW-1185">Reference proteome</keyword>
<comment type="caution">
    <text evidence="4">The sequence shown here is derived from an EMBL/GenBank/DDBJ whole genome shotgun (WGS) entry which is preliminary data.</text>
</comment>
<name>A0ABY2QII3_9SPHN</name>
<reference evidence="4 5" key="1">
    <citation type="submission" date="2019-04" db="EMBL/GenBank/DDBJ databases">
        <title>Microbes associate with the intestines of laboratory mice.</title>
        <authorList>
            <person name="Navarre W."/>
            <person name="Wong E."/>
            <person name="Huang K.C."/>
            <person name="Tropini C."/>
            <person name="Ng K."/>
            <person name="Yu B."/>
        </authorList>
    </citation>
    <scope>NUCLEOTIDE SEQUENCE [LARGE SCALE GENOMIC DNA]</scope>
    <source>
        <strain evidence="4 5">NM83_B4-11</strain>
    </source>
</reference>
<gene>
    <name evidence="4" type="ORF">E5988_11810</name>
</gene>
<dbReference type="Proteomes" id="UP000308038">
    <property type="component" value="Unassembled WGS sequence"/>
</dbReference>
<organism evidence="4 5">
    <name type="scientific">Sphingomonas olei</name>
    <dbReference type="NCBI Taxonomy" id="1886787"/>
    <lineage>
        <taxon>Bacteria</taxon>
        <taxon>Pseudomonadati</taxon>
        <taxon>Pseudomonadota</taxon>
        <taxon>Alphaproteobacteria</taxon>
        <taxon>Sphingomonadales</taxon>
        <taxon>Sphingomonadaceae</taxon>
        <taxon>Sphingomonas</taxon>
    </lineage>
</organism>
<evidence type="ECO:0000313" key="4">
    <source>
        <dbReference type="EMBL" id="THG39368.1"/>
    </source>
</evidence>
<sequence length="374" mass="40284">MTTICIDCRYIGRRYSGIAEVLRGLIDLMPLRAPDLDFLLLRNPAHPGPLSAAANVSEVVVPQAANGPASMWWLPRLIDMAAIDLFHAPSNIMPARLTVPCVTTVHDIMWLTHPDWCRTGLRGTVDRLFYGHGIRRALRSADAIVAVSEATARDIVMHEPSAAPRVHIARSGVASRFRPVAPDWPALAALGLHPDRRFVLTTGQYAPYKNHEGAIAGFATAFRDRSDVDLVIVQRAGPGVRRLHRLAAELGIADRVHLLSAVSEDVLLSLYSAASAFLHPSLYEGFGNPVAEAMACGCPVITSNVSAMPEVAGGAARLVDPRDPADIAHALVAVVDDSRTAADLRRAGLARAAELSWESAATTMIGIYRQTVSR</sequence>
<dbReference type="SUPFAM" id="SSF53756">
    <property type="entry name" value="UDP-Glycosyltransferase/glycogen phosphorylase"/>
    <property type="match status" value="1"/>
</dbReference>
<evidence type="ECO:0000259" key="3">
    <source>
        <dbReference type="Pfam" id="PF13439"/>
    </source>
</evidence>
<dbReference type="Pfam" id="PF00534">
    <property type="entry name" value="Glycos_transf_1"/>
    <property type="match status" value="1"/>
</dbReference>
<evidence type="ECO:0000313" key="5">
    <source>
        <dbReference type="Proteomes" id="UP000308038"/>
    </source>
</evidence>
<dbReference type="RefSeq" id="WP_136451789.1">
    <property type="nucleotide sequence ID" value="NZ_SSTI01000008.1"/>
</dbReference>
<dbReference type="EMBL" id="SSTI01000008">
    <property type="protein sequence ID" value="THG39368.1"/>
    <property type="molecule type" value="Genomic_DNA"/>
</dbReference>